<dbReference type="GO" id="GO:0004523">
    <property type="term" value="F:RNA-DNA hybrid ribonuclease activity"/>
    <property type="evidence" value="ECO:0007669"/>
    <property type="project" value="InterPro"/>
</dbReference>
<organism evidence="2 3">
    <name type="scientific">Stegodyphus mimosarum</name>
    <name type="common">African social velvet spider</name>
    <dbReference type="NCBI Taxonomy" id="407821"/>
    <lineage>
        <taxon>Eukaryota</taxon>
        <taxon>Metazoa</taxon>
        <taxon>Ecdysozoa</taxon>
        <taxon>Arthropoda</taxon>
        <taxon>Chelicerata</taxon>
        <taxon>Arachnida</taxon>
        <taxon>Araneae</taxon>
        <taxon>Araneomorphae</taxon>
        <taxon>Entelegynae</taxon>
        <taxon>Eresoidea</taxon>
        <taxon>Eresidae</taxon>
        <taxon>Stegodyphus</taxon>
    </lineage>
</organism>
<dbReference type="SUPFAM" id="SSF53098">
    <property type="entry name" value="Ribonuclease H-like"/>
    <property type="match status" value="1"/>
</dbReference>
<sequence length="90" mass="9846">MSCTLKPSAQNSSFPITYTDGSKMESGVGCACIILPNQNQKFTLKARLSKENSIFQAELLAIKLAIDYSIINNMQQINIFTDSQSAILAL</sequence>
<dbReference type="CDD" id="cd09276">
    <property type="entry name" value="Rnase_HI_RT_non_LTR"/>
    <property type="match status" value="1"/>
</dbReference>
<evidence type="ECO:0000259" key="1">
    <source>
        <dbReference type="PROSITE" id="PS50879"/>
    </source>
</evidence>
<evidence type="ECO:0000313" key="2">
    <source>
        <dbReference type="EMBL" id="KFM59000.1"/>
    </source>
</evidence>
<evidence type="ECO:0000313" key="3">
    <source>
        <dbReference type="Proteomes" id="UP000054359"/>
    </source>
</evidence>
<accession>A0A087T1L1</accession>
<dbReference type="InterPro" id="IPR012337">
    <property type="entry name" value="RNaseH-like_sf"/>
</dbReference>
<keyword evidence="3" id="KW-1185">Reference proteome</keyword>
<reference evidence="2 3" key="1">
    <citation type="submission" date="2013-11" db="EMBL/GenBank/DDBJ databases">
        <title>Genome sequencing of Stegodyphus mimosarum.</title>
        <authorList>
            <person name="Bechsgaard J."/>
        </authorList>
    </citation>
    <scope>NUCLEOTIDE SEQUENCE [LARGE SCALE GENOMIC DNA]</scope>
</reference>
<dbReference type="OrthoDB" id="6436892at2759"/>
<dbReference type="EMBL" id="KK112983">
    <property type="protein sequence ID" value="KFM59000.1"/>
    <property type="molecule type" value="Genomic_DNA"/>
</dbReference>
<dbReference type="Proteomes" id="UP000054359">
    <property type="component" value="Unassembled WGS sequence"/>
</dbReference>
<dbReference type="InterPro" id="IPR036397">
    <property type="entry name" value="RNaseH_sf"/>
</dbReference>
<proteinExistence type="predicted"/>
<feature type="domain" description="RNase H type-1" evidence="1">
    <location>
        <begin position="11"/>
        <end position="90"/>
    </location>
</feature>
<dbReference type="Pfam" id="PF00075">
    <property type="entry name" value="RNase_H"/>
    <property type="match status" value="1"/>
</dbReference>
<dbReference type="Gene3D" id="3.30.420.10">
    <property type="entry name" value="Ribonuclease H-like superfamily/Ribonuclease H"/>
    <property type="match status" value="1"/>
</dbReference>
<gene>
    <name evidence="2" type="ORF">X975_23594</name>
</gene>
<dbReference type="InterPro" id="IPR002156">
    <property type="entry name" value="RNaseH_domain"/>
</dbReference>
<dbReference type="PROSITE" id="PS50879">
    <property type="entry name" value="RNASE_H_1"/>
    <property type="match status" value="1"/>
</dbReference>
<name>A0A087T1L1_STEMI</name>
<dbReference type="GO" id="GO:0003676">
    <property type="term" value="F:nucleic acid binding"/>
    <property type="evidence" value="ECO:0007669"/>
    <property type="project" value="InterPro"/>
</dbReference>
<feature type="non-terminal residue" evidence="2">
    <location>
        <position position="90"/>
    </location>
</feature>
<protein>
    <recommendedName>
        <fullName evidence="1">RNase H type-1 domain-containing protein</fullName>
    </recommendedName>
</protein>
<dbReference type="AlphaFoldDB" id="A0A087T1L1"/>